<sequence>MGEGTFVSRFLQKSIIEVKEKGTEAAAFSPLNVLTGCPRRREDATVALLFVGKVPSPTLSHHALELPPTASVAPRHMCYSSKFLHERDRTTDEWRASNGKQIMTSQSDVALSIAKRLIKDEGKDSNVVISPLSIQFLLSLVGAGCSGPTLDQLLSFLKSNSIEQLNQFGSIITSNVSGDASPSCGPKLSFASGVWVNQLHSLKPSSKHIVDTYYKADFENKVLSMPYREGRYDEERNSSMCIFLPDAKDGLASLIEKVDSEAGFINRHIPQRRVEVGELKIPKFKISFGVEVSEVLKKLGLDLAFQSGGLLEMVESPMNEHAFISKIFHKPFIEVNEKGTEAAAAMVARFRSCDRIREDMTGTLLFVGKLLNPTVQ</sequence>
<accession>A0ABP0XWS3</accession>
<dbReference type="SMART" id="SM00093">
    <property type="entry name" value="SERPIN"/>
    <property type="match status" value="1"/>
</dbReference>
<dbReference type="InterPro" id="IPR042185">
    <property type="entry name" value="Serpin_sf_2"/>
</dbReference>
<dbReference type="InterPro" id="IPR042178">
    <property type="entry name" value="Serpin_sf_1"/>
</dbReference>
<evidence type="ECO:0000256" key="2">
    <source>
        <dbReference type="RuleBase" id="RU000411"/>
    </source>
</evidence>
<protein>
    <recommendedName>
        <fullName evidence="3">Serpin domain-containing protein</fullName>
    </recommendedName>
</protein>
<dbReference type="Proteomes" id="UP001642487">
    <property type="component" value="Chromosome 11"/>
</dbReference>
<feature type="domain" description="Serpin" evidence="3">
    <location>
        <begin position="111"/>
        <end position="373"/>
    </location>
</feature>
<evidence type="ECO:0000256" key="1">
    <source>
        <dbReference type="ARBA" id="ARBA00009500"/>
    </source>
</evidence>
<proteinExistence type="inferred from homology"/>
<reference evidence="4 5" key="1">
    <citation type="submission" date="2024-03" db="EMBL/GenBank/DDBJ databases">
        <authorList>
            <person name="Gkanogiannis A."/>
            <person name="Becerra Lopez-Lavalle L."/>
        </authorList>
    </citation>
    <scope>NUCLEOTIDE SEQUENCE [LARGE SCALE GENOMIC DNA]</scope>
</reference>
<dbReference type="InterPro" id="IPR036186">
    <property type="entry name" value="Serpin_sf"/>
</dbReference>
<dbReference type="Pfam" id="PF00079">
    <property type="entry name" value="Serpin"/>
    <property type="match status" value="2"/>
</dbReference>
<dbReference type="Gene3D" id="3.30.497.10">
    <property type="entry name" value="Antithrombin, subunit I, domain 2"/>
    <property type="match status" value="2"/>
</dbReference>
<dbReference type="InterPro" id="IPR000215">
    <property type="entry name" value="Serpin_fam"/>
</dbReference>
<dbReference type="PANTHER" id="PTHR11461:SF211">
    <property type="entry name" value="GH10112P-RELATED"/>
    <property type="match status" value="1"/>
</dbReference>
<dbReference type="PANTHER" id="PTHR11461">
    <property type="entry name" value="SERINE PROTEASE INHIBITOR, SERPIN"/>
    <property type="match status" value="1"/>
</dbReference>
<dbReference type="Gene3D" id="6.20.40.10">
    <property type="match status" value="1"/>
</dbReference>
<gene>
    <name evidence="4" type="ORF">CITCOLO1_LOCUS4303</name>
</gene>
<evidence type="ECO:0000259" key="3">
    <source>
        <dbReference type="SMART" id="SM00093"/>
    </source>
</evidence>
<keyword evidence="5" id="KW-1185">Reference proteome</keyword>
<dbReference type="Gene3D" id="2.30.39.10">
    <property type="entry name" value="Alpha-1-antitrypsin, domain 1"/>
    <property type="match status" value="1"/>
</dbReference>
<dbReference type="InterPro" id="IPR023796">
    <property type="entry name" value="Serpin_dom"/>
</dbReference>
<organism evidence="4 5">
    <name type="scientific">Citrullus colocynthis</name>
    <name type="common">colocynth</name>
    <dbReference type="NCBI Taxonomy" id="252529"/>
    <lineage>
        <taxon>Eukaryota</taxon>
        <taxon>Viridiplantae</taxon>
        <taxon>Streptophyta</taxon>
        <taxon>Embryophyta</taxon>
        <taxon>Tracheophyta</taxon>
        <taxon>Spermatophyta</taxon>
        <taxon>Magnoliopsida</taxon>
        <taxon>eudicotyledons</taxon>
        <taxon>Gunneridae</taxon>
        <taxon>Pentapetalae</taxon>
        <taxon>rosids</taxon>
        <taxon>fabids</taxon>
        <taxon>Cucurbitales</taxon>
        <taxon>Cucurbitaceae</taxon>
        <taxon>Benincaseae</taxon>
        <taxon>Citrullus</taxon>
    </lineage>
</organism>
<dbReference type="SUPFAM" id="SSF56574">
    <property type="entry name" value="Serpins"/>
    <property type="match status" value="2"/>
</dbReference>
<name>A0ABP0XWS3_9ROSI</name>
<comment type="similarity">
    <text evidence="1 2">Belongs to the serpin family.</text>
</comment>
<evidence type="ECO:0000313" key="4">
    <source>
        <dbReference type="EMBL" id="CAK9312609.1"/>
    </source>
</evidence>
<evidence type="ECO:0000313" key="5">
    <source>
        <dbReference type="Proteomes" id="UP001642487"/>
    </source>
</evidence>
<dbReference type="EMBL" id="OZ021745">
    <property type="protein sequence ID" value="CAK9312609.1"/>
    <property type="molecule type" value="Genomic_DNA"/>
</dbReference>